<dbReference type="PROSITE" id="PS50835">
    <property type="entry name" value="IG_LIKE"/>
    <property type="match status" value="5"/>
</dbReference>
<dbReference type="SMART" id="SM00408">
    <property type="entry name" value="IGc2"/>
    <property type="match status" value="6"/>
</dbReference>
<reference evidence="3" key="1">
    <citation type="submission" date="2013-11" db="EMBL/GenBank/DDBJ databases">
        <title>The genomic landscape of the Guanapo guppy.</title>
        <authorList>
            <person name="Kuenstner A."/>
            <person name="Dreyer C."/>
        </authorList>
    </citation>
    <scope>NUCLEOTIDE SEQUENCE</scope>
    <source>
        <strain evidence="3">Guanapo</strain>
    </source>
</reference>
<dbReference type="SUPFAM" id="SSF48726">
    <property type="entry name" value="Immunoglobulin"/>
    <property type="match status" value="6"/>
</dbReference>
<feature type="domain" description="Ig-like" evidence="1">
    <location>
        <begin position="243"/>
        <end position="332"/>
    </location>
</feature>
<feature type="domain" description="Ig-like" evidence="1">
    <location>
        <begin position="1"/>
        <end position="77"/>
    </location>
</feature>
<dbReference type="InterPro" id="IPR007110">
    <property type="entry name" value="Ig-like_dom"/>
</dbReference>
<dbReference type="SMART" id="SM00409">
    <property type="entry name" value="IG"/>
    <property type="match status" value="6"/>
</dbReference>
<accession>A0A3P9Q041</accession>
<dbReference type="PANTHER" id="PTHR47633">
    <property type="entry name" value="IMMUNOGLOBULIN"/>
    <property type="match status" value="1"/>
</dbReference>
<dbReference type="AlphaFoldDB" id="A0A3P9Q041"/>
<protein>
    <recommendedName>
        <fullName evidence="1">Ig-like domain-containing protein</fullName>
    </recommendedName>
</protein>
<dbReference type="CDD" id="cd00096">
    <property type="entry name" value="Ig"/>
    <property type="match status" value="3"/>
</dbReference>
<name>A0A3P9Q041_POERE</name>
<dbReference type="FunFam" id="2.60.40.10:FF:000022">
    <property type="entry name" value="Cardiac titin"/>
    <property type="match status" value="6"/>
</dbReference>
<sequence>GAAAQLECEIAGTAPFEISWLKNKKPITADHKYKIISQDSLSRLEIQTFESADIGDYQCVVSNDVGKVTTKASAKLKEPPSFSKRIESVTAVLGNAVKLQGTIKGSAPITVKWMKDSEILRDDDPNIKMVFENNVASLSITAVAISHGGKYSCQAENEGKSLIVTAGDSATLECTISGSPELKVKWFKDGKEMISGRKYKMTLKDNVATMKILTADSGVYKCKATNSAGFKETSGTLYVKEPPEFTEKPENQDLVTSGVSIRLECKVSGSPVISFKWFKDEMEISSSPKYTISVSDVEATLEILNCATGDSGDYVCVASSEAGSDRCSSTVTVKEPPVFVRSLEAKDVVKGSEMMLEGQVSGSAPFTVSFYKNAKAIRNDKRHKITVKEDLVALQVQAVEAGDVGLYQCTVENEVGLSTCECQVTLKEPPSFVKKLENVNSLVGSDVSLQCTLKGSEPITVTWLKDNHELKEAENVNISYENRTALLHINGLHNKHGGKYSCQAQNQAGSQTCSAVLTVKEGNRLGLDPYE</sequence>
<dbReference type="InterPro" id="IPR013098">
    <property type="entry name" value="Ig_I-set"/>
</dbReference>
<dbReference type="OMA" id="NDDYQET"/>
<proteinExistence type="predicted"/>
<evidence type="ECO:0000259" key="1">
    <source>
        <dbReference type="PROSITE" id="PS50835"/>
    </source>
</evidence>
<reference evidence="2" key="3">
    <citation type="submission" date="2025-09" db="UniProtKB">
        <authorList>
            <consortium name="Ensembl"/>
        </authorList>
    </citation>
    <scope>IDENTIFICATION</scope>
    <source>
        <strain evidence="2">Guanapo</strain>
    </source>
</reference>
<feature type="domain" description="Ig-like" evidence="1">
    <location>
        <begin position="125"/>
        <end position="238"/>
    </location>
</feature>
<dbReference type="InterPro" id="IPR003599">
    <property type="entry name" value="Ig_sub"/>
</dbReference>
<dbReference type="Gene3D" id="2.60.40.10">
    <property type="entry name" value="Immunoglobulins"/>
    <property type="match status" value="6"/>
</dbReference>
<dbReference type="STRING" id="8081.ENSPREP00000027384"/>
<evidence type="ECO:0000313" key="2">
    <source>
        <dbReference type="Ensembl" id="ENSPREP00000027384.1"/>
    </source>
</evidence>
<dbReference type="Proteomes" id="UP000242638">
    <property type="component" value="Unassembled WGS sequence"/>
</dbReference>
<organism evidence="2 3">
    <name type="scientific">Poecilia reticulata</name>
    <name type="common">Guppy</name>
    <name type="synonym">Acanthophacelus reticulatus</name>
    <dbReference type="NCBI Taxonomy" id="8081"/>
    <lineage>
        <taxon>Eukaryota</taxon>
        <taxon>Metazoa</taxon>
        <taxon>Chordata</taxon>
        <taxon>Craniata</taxon>
        <taxon>Vertebrata</taxon>
        <taxon>Euteleostomi</taxon>
        <taxon>Actinopterygii</taxon>
        <taxon>Neopterygii</taxon>
        <taxon>Teleostei</taxon>
        <taxon>Neoteleostei</taxon>
        <taxon>Acanthomorphata</taxon>
        <taxon>Ovalentaria</taxon>
        <taxon>Atherinomorphae</taxon>
        <taxon>Cyprinodontiformes</taxon>
        <taxon>Poeciliidae</taxon>
        <taxon>Poeciliinae</taxon>
        <taxon>Poecilia</taxon>
    </lineage>
</organism>
<dbReference type="InterPro" id="IPR036179">
    <property type="entry name" value="Ig-like_dom_sf"/>
</dbReference>
<feature type="domain" description="Ig-like" evidence="1">
    <location>
        <begin position="430"/>
        <end position="518"/>
    </location>
</feature>
<dbReference type="Pfam" id="PF13927">
    <property type="entry name" value="Ig_3"/>
    <property type="match status" value="1"/>
</dbReference>
<dbReference type="InterPro" id="IPR003598">
    <property type="entry name" value="Ig_sub2"/>
</dbReference>
<dbReference type="GeneTree" id="ENSGT01110000267173"/>
<dbReference type="Ensembl" id="ENSPRET00000027677.1">
    <property type="protein sequence ID" value="ENSPREP00000027384.1"/>
    <property type="gene ID" value="ENSPREG00000018503.1"/>
</dbReference>
<evidence type="ECO:0000313" key="3">
    <source>
        <dbReference type="Proteomes" id="UP000242638"/>
    </source>
</evidence>
<reference evidence="2" key="2">
    <citation type="submission" date="2025-08" db="UniProtKB">
        <authorList>
            <consortium name="Ensembl"/>
        </authorList>
    </citation>
    <scope>IDENTIFICATION</scope>
    <source>
        <strain evidence="2">Guanapo</strain>
    </source>
</reference>
<feature type="domain" description="Ig-like" evidence="1">
    <location>
        <begin position="336"/>
        <end position="425"/>
    </location>
</feature>
<dbReference type="Pfam" id="PF07679">
    <property type="entry name" value="I-set"/>
    <property type="match status" value="5"/>
</dbReference>
<keyword evidence="3" id="KW-1185">Reference proteome</keyword>
<dbReference type="InterPro" id="IPR013783">
    <property type="entry name" value="Ig-like_fold"/>
</dbReference>